<dbReference type="EMBL" id="CP001110">
    <property type="protein sequence ID" value="ACF44131.1"/>
    <property type="molecule type" value="Genomic_DNA"/>
</dbReference>
<feature type="domain" description="OmpA-like" evidence="4">
    <location>
        <begin position="405"/>
        <end position="519"/>
    </location>
</feature>
<dbReference type="STRING" id="324925.Ppha_1908"/>
<dbReference type="CDD" id="cd13653">
    <property type="entry name" value="PBP2_phosphate_like_1"/>
    <property type="match status" value="1"/>
</dbReference>
<organism evidence="5 6">
    <name type="scientific">Pelodictyon phaeoclathratiforme (strain DSM 5477 / BU-1)</name>
    <dbReference type="NCBI Taxonomy" id="324925"/>
    <lineage>
        <taxon>Bacteria</taxon>
        <taxon>Pseudomonadati</taxon>
        <taxon>Chlorobiota</taxon>
        <taxon>Chlorobiia</taxon>
        <taxon>Chlorobiales</taxon>
        <taxon>Chlorobiaceae</taxon>
        <taxon>Chlorobium/Pelodictyon group</taxon>
        <taxon>Pelodictyon</taxon>
    </lineage>
</organism>
<dbReference type="PROSITE" id="PS51123">
    <property type="entry name" value="OMPA_2"/>
    <property type="match status" value="1"/>
</dbReference>
<evidence type="ECO:0000313" key="6">
    <source>
        <dbReference type="Proteomes" id="UP000002724"/>
    </source>
</evidence>
<feature type="transmembrane region" description="Helical" evidence="3">
    <location>
        <begin position="54"/>
        <end position="73"/>
    </location>
</feature>
<dbReference type="HOGENOM" id="CLU_026228_8_0_10"/>
<accession>B4SC25</accession>
<evidence type="ECO:0000259" key="4">
    <source>
        <dbReference type="PROSITE" id="PS51123"/>
    </source>
</evidence>
<dbReference type="InterPro" id="IPR036737">
    <property type="entry name" value="OmpA-like_sf"/>
</dbReference>
<dbReference type="AlphaFoldDB" id="B4SC25"/>
<dbReference type="InterPro" id="IPR050811">
    <property type="entry name" value="Phosphate_ABC_transporter"/>
</dbReference>
<protein>
    <submittedName>
        <fullName evidence="5">OmpA/MotB domain protein</fullName>
    </submittedName>
</protein>
<dbReference type="eggNOG" id="COG0226">
    <property type="taxonomic scope" value="Bacteria"/>
</dbReference>
<name>B4SC25_PELPB</name>
<dbReference type="InterPro" id="IPR024370">
    <property type="entry name" value="PBP_domain"/>
</dbReference>
<dbReference type="PANTHER" id="PTHR30570:SF1">
    <property type="entry name" value="PHOSPHATE-BINDING PROTEIN PSTS"/>
    <property type="match status" value="1"/>
</dbReference>
<dbReference type="SUPFAM" id="SSF53850">
    <property type="entry name" value="Periplasmic binding protein-like II"/>
    <property type="match status" value="1"/>
</dbReference>
<evidence type="ECO:0000256" key="1">
    <source>
        <dbReference type="ARBA" id="ARBA00022729"/>
    </source>
</evidence>
<dbReference type="PANTHER" id="PTHR30570">
    <property type="entry name" value="PERIPLASMIC PHOSPHATE BINDING COMPONENT OF PHOSPHATE ABC TRANSPORTER"/>
    <property type="match status" value="1"/>
</dbReference>
<dbReference type="CDD" id="cd07185">
    <property type="entry name" value="OmpA_C-like"/>
    <property type="match status" value="1"/>
</dbReference>
<dbReference type="Gene3D" id="3.30.1330.60">
    <property type="entry name" value="OmpA-like domain"/>
    <property type="match status" value="1"/>
</dbReference>
<keyword evidence="6" id="KW-1185">Reference proteome</keyword>
<keyword evidence="3" id="KW-1133">Transmembrane helix</keyword>
<proteinExistence type="predicted"/>
<dbReference type="GO" id="GO:0016020">
    <property type="term" value="C:membrane"/>
    <property type="evidence" value="ECO:0007669"/>
    <property type="project" value="UniProtKB-UniRule"/>
</dbReference>
<evidence type="ECO:0000256" key="2">
    <source>
        <dbReference type="PROSITE-ProRule" id="PRU00473"/>
    </source>
</evidence>
<dbReference type="InterPro" id="IPR006665">
    <property type="entry name" value="OmpA-like"/>
</dbReference>
<dbReference type="eggNOG" id="COG2885">
    <property type="taxonomic scope" value="Bacteria"/>
</dbReference>
<dbReference type="Gene3D" id="3.40.190.10">
    <property type="entry name" value="Periplasmic binding protein-like II"/>
    <property type="match status" value="2"/>
</dbReference>
<keyword evidence="1" id="KW-0732">Signal</keyword>
<evidence type="ECO:0000256" key="3">
    <source>
        <dbReference type="SAM" id="Phobius"/>
    </source>
</evidence>
<dbReference type="SUPFAM" id="SSF103088">
    <property type="entry name" value="OmpA-like"/>
    <property type="match status" value="1"/>
</dbReference>
<keyword evidence="2 3" id="KW-0472">Membrane</keyword>
<sequence length="519" mass="56086">MPTTYKCPNLGNCHKADNQEQIALPAGADPICPECKSKLIPVGKTVLKMPDNKTIALIVGILVLIIGGGRLFFMRSNPSPKPGTALVQDMNQPFNGKTLLRFHGSNTIGVNLLPALAEQFLKQEGYSNVHKVSETEDECSIVGEQNGVEGRIEIAAHGSKTAFEGLKYGQCDIGMASRPIKNDEWQALKPVVGDLRSNGSEFVLALDGIAVIVHPSNPIKSLSVSQLADIFSGTIKEWSQVGGLNGAITIYARDENSGTRDFFNDAVLKKYGKTLAGDALLLENSKKLSASVATNPNAIGFIGLNYIGSNHALSLSDVGVQARKPSPFTVKTEDYILSRRLFLYASETSKNPLVARFIDFATGTAGQQIVASIGLVNLDPTPVSQPSNVVPEYDPRNISMGWRNLTSGATEIATRFRFRADSEVLDTRANRDIGRIVAVLSQPKYKDKRVVLIGFADAAGSIKHNKELAQKRAEVVATALIEEGVQCAEVTGVGAEAFVAPNDTQENREKNRRIEVWVK</sequence>
<dbReference type="RefSeq" id="WP_012508613.1">
    <property type="nucleotide sequence ID" value="NC_011060.1"/>
</dbReference>
<dbReference type="Pfam" id="PF00691">
    <property type="entry name" value="OmpA"/>
    <property type="match status" value="1"/>
</dbReference>
<gene>
    <name evidence="5" type="ordered locus">Ppha_1908</name>
</gene>
<dbReference type="Pfam" id="PF12849">
    <property type="entry name" value="PBP_like_2"/>
    <property type="match status" value="1"/>
</dbReference>
<dbReference type="Proteomes" id="UP000002724">
    <property type="component" value="Chromosome"/>
</dbReference>
<evidence type="ECO:0000313" key="5">
    <source>
        <dbReference type="EMBL" id="ACF44131.1"/>
    </source>
</evidence>
<dbReference type="KEGG" id="pph:Ppha_1908"/>
<dbReference type="OrthoDB" id="9783488at2"/>
<reference evidence="5 6" key="1">
    <citation type="submission" date="2008-06" db="EMBL/GenBank/DDBJ databases">
        <title>Complete sequence of Pelodictyon phaeoclathratiforme BU-1.</title>
        <authorList>
            <consortium name="US DOE Joint Genome Institute"/>
            <person name="Lucas S."/>
            <person name="Copeland A."/>
            <person name="Lapidus A."/>
            <person name="Glavina del Rio T."/>
            <person name="Dalin E."/>
            <person name="Tice H."/>
            <person name="Bruce D."/>
            <person name="Goodwin L."/>
            <person name="Pitluck S."/>
            <person name="Schmutz J."/>
            <person name="Larimer F."/>
            <person name="Land M."/>
            <person name="Hauser L."/>
            <person name="Kyrpides N."/>
            <person name="Mikhailova N."/>
            <person name="Liu Z."/>
            <person name="Li T."/>
            <person name="Zhao F."/>
            <person name="Overmann J."/>
            <person name="Bryant D.A."/>
            <person name="Richardson P."/>
        </authorList>
    </citation>
    <scope>NUCLEOTIDE SEQUENCE [LARGE SCALE GENOMIC DNA]</scope>
    <source>
        <strain evidence="6">DSM 5477 / BU-1</strain>
    </source>
</reference>
<keyword evidence="3" id="KW-0812">Transmembrane</keyword>